<dbReference type="InterPro" id="IPR053164">
    <property type="entry name" value="IS1016-like_transposase"/>
</dbReference>
<proteinExistence type="predicted"/>
<dbReference type="InterPro" id="IPR024445">
    <property type="entry name" value="Tnp_ISXO2-like"/>
</dbReference>
<dbReference type="Pfam" id="PF12762">
    <property type="entry name" value="DDE_Tnp_IS1595"/>
    <property type="match status" value="1"/>
</dbReference>
<evidence type="ECO:0000313" key="2">
    <source>
        <dbReference type="Proteomes" id="UP000035681"/>
    </source>
</evidence>
<name>A0AAF5DIW0_STRER</name>
<accession>A0AAF5DIW0</accession>
<keyword evidence="2" id="KW-1185">Reference proteome</keyword>
<dbReference type="Proteomes" id="UP000035681">
    <property type="component" value="Unplaced"/>
</dbReference>
<dbReference type="PANTHER" id="PTHR47163">
    <property type="entry name" value="DDE_TNP_IS1595 DOMAIN-CONTAINING PROTEIN"/>
    <property type="match status" value="1"/>
</dbReference>
<dbReference type="PANTHER" id="PTHR47163:SF2">
    <property type="entry name" value="SI:DKEY-17M8.2"/>
    <property type="match status" value="1"/>
</dbReference>
<protein>
    <recommendedName>
        <fullName evidence="1">ISXO2-like transposase domain-containing protein</fullName>
    </recommendedName>
</protein>
<dbReference type="SMART" id="SM01126">
    <property type="entry name" value="DDE_Tnp_IS1595"/>
    <property type="match status" value="1"/>
</dbReference>
<dbReference type="WBParaSite" id="TCONS_00013681.p1">
    <property type="protein sequence ID" value="TCONS_00013681.p1"/>
    <property type="gene ID" value="XLOC_008523"/>
</dbReference>
<reference evidence="3" key="1">
    <citation type="submission" date="2024-02" db="UniProtKB">
        <authorList>
            <consortium name="WormBaseParasite"/>
        </authorList>
    </citation>
    <scope>IDENTIFICATION</scope>
</reference>
<evidence type="ECO:0000259" key="1">
    <source>
        <dbReference type="SMART" id="SM01126"/>
    </source>
</evidence>
<feature type="domain" description="ISXO2-like transposase" evidence="1">
    <location>
        <begin position="267"/>
        <end position="401"/>
    </location>
</feature>
<sequence length="448" mass="52504">VTGKFKQTVVAFSAGLGPAFRYEHWVGMEVLILLVVSDFNIELSINSNLVKSSLKFESLTDTPYLNEFFDHLKRLEITTGKISVVEKFVNSMLKFTKLFKAPVYDEVYNVIFKALNAFKNYLLEFIKCLVSDKNKLTLPAFLCRGKEVLIYKSRNLNNCNNYRTLNLIQFLYRLTMNIIANELHETFVKCLPIEQIAKRKGIYSTFAGMKKKMNLWNLPTTEEEAIKLLMENGVLPKERYCQEGHLMKLYLDQRVQWNCNQRSCRKKIGLRNGTWLGDMKRVLPQVWIFGDLCRKTSESFLVTVPDRKMETLTQVIKEQIAEGSTIFSDSWKSFKTSELKAQDFQHFKVNRKYNFVDLESGAQTQTIERMWGSAKWRSKKHREIARNMLDSYLAEFMWRNVQKEKDIFLQILHAIAIFCPLEINIKMAQPKPKSTLIFNLNLERNFKY</sequence>
<evidence type="ECO:0000313" key="3">
    <source>
        <dbReference type="WBParaSite" id="TCONS_00013681.p1"/>
    </source>
</evidence>
<dbReference type="AlphaFoldDB" id="A0AAF5DIW0"/>
<organism evidence="2 3">
    <name type="scientific">Strongyloides stercoralis</name>
    <name type="common">Threadworm</name>
    <dbReference type="NCBI Taxonomy" id="6248"/>
    <lineage>
        <taxon>Eukaryota</taxon>
        <taxon>Metazoa</taxon>
        <taxon>Ecdysozoa</taxon>
        <taxon>Nematoda</taxon>
        <taxon>Chromadorea</taxon>
        <taxon>Rhabditida</taxon>
        <taxon>Tylenchina</taxon>
        <taxon>Panagrolaimomorpha</taxon>
        <taxon>Strongyloidoidea</taxon>
        <taxon>Strongyloididae</taxon>
        <taxon>Strongyloides</taxon>
    </lineage>
</organism>